<evidence type="ECO:0000313" key="1">
    <source>
        <dbReference type="EMBL" id="MBB3120867.1"/>
    </source>
</evidence>
<comment type="caution">
    <text evidence="1">The sequence shown here is derived from an EMBL/GenBank/DDBJ whole genome shotgun (WGS) entry which is preliminary data.</text>
</comment>
<dbReference type="EMBL" id="JACHXD010000011">
    <property type="protein sequence ID" value="MBB3120867.1"/>
    <property type="molecule type" value="Genomic_DNA"/>
</dbReference>
<evidence type="ECO:0000313" key="2">
    <source>
        <dbReference type="Proteomes" id="UP000541535"/>
    </source>
</evidence>
<dbReference type="Gene3D" id="2.30.320.10">
    <property type="entry name" value="YwqG-like"/>
    <property type="match status" value="1"/>
</dbReference>
<sequence length="391" mass="43088">MMLPDFLRGPPQEIESLVDAILSNGYDGGTILDAALSHLTEAALDRLVHKYVATLDGDNLDENIETLIAYASLQKPAALHPFLERLFEVQPNQGSYYASWPWREAPASAIAHLADQAGAGADTEARMQAFECLLETRQSAALDLCASLAKSIPARHPMALYLESIGFSESGHALYADEPLHLIFPRKHFTPPSQSWNLPRIHPTWQLETGGSAYRFGGTGSGQCGLCGGALHHLVALPENRIGLSERPQLASLETCLSCLGMEQPVLHYRHEESGQITSLDKGEVTPEFIATPLKQCEVRLAPTPARWRWQDWALSNGRENLHRIGGFPSWVQSANHPSCPCCGEKMKFMLQLDSELPDENGEEWLWGSGGICYGFSCAPCRTTAYMWQCT</sequence>
<dbReference type="AlphaFoldDB" id="A0A7W5BCU8"/>
<dbReference type="RefSeq" id="WP_183442615.1">
    <property type="nucleotide sequence ID" value="NZ_JACHXD010000011.1"/>
</dbReference>
<keyword evidence="2" id="KW-1185">Reference proteome</keyword>
<accession>A0A7W5BCU8</accession>
<proteinExistence type="predicted"/>
<organism evidence="1 2">
    <name type="scientific">Pseudoduganella violacea</name>
    <dbReference type="NCBI Taxonomy" id="1715466"/>
    <lineage>
        <taxon>Bacteria</taxon>
        <taxon>Pseudomonadati</taxon>
        <taxon>Pseudomonadota</taxon>
        <taxon>Betaproteobacteria</taxon>
        <taxon>Burkholderiales</taxon>
        <taxon>Oxalobacteraceae</taxon>
        <taxon>Telluria group</taxon>
        <taxon>Pseudoduganella</taxon>
    </lineage>
</organism>
<evidence type="ECO:0008006" key="3">
    <source>
        <dbReference type="Google" id="ProtNLM"/>
    </source>
</evidence>
<dbReference type="Proteomes" id="UP000541535">
    <property type="component" value="Unassembled WGS sequence"/>
</dbReference>
<name>A0A7W5BCU8_9BURK</name>
<reference evidence="1 2" key="1">
    <citation type="submission" date="2020-08" db="EMBL/GenBank/DDBJ databases">
        <title>Genomic Encyclopedia of Type Strains, Phase III (KMG-III): the genomes of soil and plant-associated and newly described type strains.</title>
        <authorList>
            <person name="Whitman W."/>
        </authorList>
    </citation>
    <scope>NUCLEOTIDE SEQUENCE [LARGE SCALE GENOMIC DNA]</scope>
    <source>
        <strain evidence="1 2">CECT 8897</strain>
    </source>
</reference>
<gene>
    <name evidence="1" type="ORF">FHS03_003937</name>
</gene>
<protein>
    <recommendedName>
        <fullName evidence="3">DUF1963 domain-containing protein</fullName>
    </recommendedName>
</protein>